<accession>A0A2M7V7D1</accession>
<dbReference type="Pfam" id="PF08245">
    <property type="entry name" value="Mur_ligase_M"/>
    <property type="match status" value="1"/>
</dbReference>
<dbReference type="InterPro" id="IPR004101">
    <property type="entry name" value="Mur_ligase_C"/>
</dbReference>
<evidence type="ECO:0000256" key="6">
    <source>
        <dbReference type="ARBA" id="ARBA00022984"/>
    </source>
</evidence>
<name>A0A2M7V7D1_9BACT</name>
<dbReference type="GO" id="GO:0005524">
    <property type="term" value="F:ATP binding"/>
    <property type="evidence" value="ECO:0007669"/>
    <property type="project" value="UniProtKB-KW"/>
</dbReference>
<dbReference type="GO" id="GO:0016881">
    <property type="term" value="F:acid-amino acid ligase activity"/>
    <property type="evidence" value="ECO:0007669"/>
    <property type="project" value="InterPro"/>
</dbReference>
<evidence type="ECO:0000256" key="8">
    <source>
        <dbReference type="ARBA" id="ARBA00023316"/>
    </source>
</evidence>
<dbReference type="Proteomes" id="UP000228568">
    <property type="component" value="Unassembled WGS sequence"/>
</dbReference>
<dbReference type="PANTHER" id="PTHR43445">
    <property type="entry name" value="UDP-N-ACETYLMURAMATE--L-ALANINE LIGASE-RELATED"/>
    <property type="match status" value="1"/>
</dbReference>
<dbReference type="GO" id="GO:0008360">
    <property type="term" value="P:regulation of cell shape"/>
    <property type="evidence" value="ECO:0007669"/>
    <property type="project" value="UniProtKB-KW"/>
</dbReference>
<dbReference type="InterPro" id="IPR050061">
    <property type="entry name" value="MurCDEF_pg_biosynth"/>
</dbReference>
<dbReference type="SUPFAM" id="SSF53244">
    <property type="entry name" value="MurD-like peptide ligases, peptide-binding domain"/>
    <property type="match status" value="1"/>
</dbReference>
<dbReference type="PANTHER" id="PTHR43445:SF5">
    <property type="entry name" value="UDP-N-ACETYLMURAMATE--L-ALANYL-GAMMA-D-GLUTAMYL-MESO-2,6-DIAMINOHEPTANDIOATE LIGASE"/>
    <property type="match status" value="1"/>
</dbReference>
<reference evidence="13" key="1">
    <citation type="submission" date="2017-09" db="EMBL/GenBank/DDBJ databases">
        <title>Depth-based differentiation of microbial function through sediment-hosted aquifers and enrichment of novel symbionts in the deep terrestrial subsurface.</title>
        <authorList>
            <person name="Probst A.J."/>
            <person name="Ladd B."/>
            <person name="Jarett J.K."/>
            <person name="Geller-Mcgrath D.E."/>
            <person name="Sieber C.M.K."/>
            <person name="Emerson J.B."/>
            <person name="Anantharaman K."/>
            <person name="Thomas B.C."/>
            <person name="Malmstrom R."/>
            <person name="Stieglmeier M."/>
            <person name="Klingl A."/>
            <person name="Woyke T."/>
            <person name="Ryan C.M."/>
            <person name="Banfield J.F."/>
        </authorList>
    </citation>
    <scope>NUCLEOTIDE SEQUENCE [LARGE SCALE GENOMIC DNA]</scope>
</reference>
<keyword evidence="8" id="KW-0961">Cell wall biogenesis/degradation</keyword>
<organism evidence="12 13">
    <name type="scientific">Candidatus Magasanikbacteria bacterium CG_4_10_14_0_2_um_filter_37_12</name>
    <dbReference type="NCBI Taxonomy" id="1974637"/>
    <lineage>
        <taxon>Bacteria</taxon>
        <taxon>Candidatus Magasanikiibacteriota</taxon>
    </lineage>
</organism>
<evidence type="ECO:0000256" key="3">
    <source>
        <dbReference type="ARBA" id="ARBA00022741"/>
    </source>
</evidence>
<dbReference type="SUPFAM" id="SSF53623">
    <property type="entry name" value="MurD-like peptide ligases, catalytic domain"/>
    <property type="match status" value="1"/>
</dbReference>
<evidence type="ECO:0000313" key="13">
    <source>
        <dbReference type="Proteomes" id="UP000228568"/>
    </source>
</evidence>
<evidence type="ECO:0000256" key="5">
    <source>
        <dbReference type="ARBA" id="ARBA00022960"/>
    </source>
</evidence>
<dbReference type="Pfam" id="PF01225">
    <property type="entry name" value="Mur_ligase"/>
    <property type="match status" value="1"/>
</dbReference>
<sequence>MKKHIHFIGICGVAMSALALAYQKKGYKVTGSDKGFYPPVSTHLKDAGIKFYPGWHPEKMIADGNPNLIIVGNVASSTNPEWLYVQENNIPYKSYPEAVAEQIVKDTSIVCAGTYGKSTTTTLLTWILKQADKNPSYMFGGISLNDLSSANFTDSDISILEGDEYKTARWDDRPKFAHYSPTHLLLTSVVWDHADVYPTEQSYVYAFEKLIRDLPRNGLLVLSAKVSKQHQQIVKLSNCQIVSYGKTKDNNYQYTNIQTTKTGTIFDVVLRQKNKNLKPITTYNLKTSTLGDYTPDNLTGCFAMAHQLGVDAEIIIKSIESFAGVKRRLERRLAGDIAIFDDIAHSPKKAEATLRSLKDIYPGNIYAVYEPNSGNRLPSSIPGYEGKFVYANTVIIPRLSKIKQDPNMQAPLDGAELAKVIASSHPDVRYIEDDNELIQLLFTQTKKGDCVAFLGSHGFRGMIEELVKKLQD</sequence>
<keyword evidence="3" id="KW-0547">Nucleotide-binding</keyword>
<evidence type="ECO:0000256" key="7">
    <source>
        <dbReference type="ARBA" id="ARBA00023306"/>
    </source>
</evidence>
<keyword evidence="7" id="KW-0131">Cell cycle</keyword>
<gene>
    <name evidence="12" type="ORF">COX81_02995</name>
</gene>
<evidence type="ECO:0008006" key="14">
    <source>
        <dbReference type="Google" id="ProtNLM"/>
    </source>
</evidence>
<dbReference type="Gene3D" id="3.40.50.720">
    <property type="entry name" value="NAD(P)-binding Rossmann-like Domain"/>
    <property type="match status" value="1"/>
</dbReference>
<dbReference type="Pfam" id="PF02875">
    <property type="entry name" value="Mur_ligase_C"/>
    <property type="match status" value="1"/>
</dbReference>
<evidence type="ECO:0000259" key="11">
    <source>
        <dbReference type="Pfam" id="PF08245"/>
    </source>
</evidence>
<dbReference type="InterPro" id="IPR013221">
    <property type="entry name" value="Mur_ligase_cen"/>
</dbReference>
<evidence type="ECO:0000313" key="12">
    <source>
        <dbReference type="EMBL" id="PIZ94622.1"/>
    </source>
</evidence>
<dbReference type="InterPro" id="IPR036565">
    <property type="entry name" value="Mur-like_cat_sf"/>
</dbReference>
<dbReference type="Gene3D" id="3.90.190.20">
    <property type="entry name" value="Mur ligase, C-terminal domain"/>
    <property type="match status" value="1"/>
</dbReference>
<dbReference type="InterPro" id="IPR000713">
    <property type="entry name" value="Mur_ligase_N"/>
</dbReference>
<evidence type="ECO:0000259" key="9">
    <source>
        <dbReference type="Pfam" id="PF01225"/>
    </source>
</evidence>
<proteinExistence type="predicted"/>
<dbReference type="EMBL" id="PFPK01000037">
    <property type="protein sequence ID" value="PIZ94622.1"/>
    <property type="molecule type" value="Genomic_DNA"/>
</dbReference>
<dbReference type="GO" id="GO:0009252">
    <property type="term" value="P:peptidoglycan biosynthetic process"/>
    <property type="evidence" value="ECO:0007669"/>
    <property type="project" value="UniProtKB-KW"/>
</dbReference>
<evidence type="ECO:0000256" key="4">
    <source>
        <dbReference type="ARBA" id="ARBA00022840"/>
    </source>
</evidence>
<dbReference type="Gene3D" id="3.40.1190.10">
    <property type="entry name" value="Mur-like, catalytic domain"/>
    <property type="match status" value="1"/>
</dbReference>
<evidence type="ECO:0000259" key="10">
    <source>
        <dbReference type="Pfam" id="PF02875"/>
    </source>
</evidence>
<comment type="caution">
    <text evidence="12">The sequence shown here is derived from an EMBL/GenBank/DDBJ whole genome shotgun (WGS) entry which is preliminary data.</text>
</comment>
<keyword evidence="2" id="KW-0132">Cell division</keyword>
<dbReference type="InterPro" id="IPR036615">
    <property type="entry name" value="Mur_ligase_C_dom_sf"/>
</dbReference>
<dbReference type="GO" id="GO:0071555">
    <property type="term" value="P:cell wall organization"/>
    <property type="evidence" value="ECO:0007669"/>
    <property type="project" value="UniProtKB-KW"/>
</dbReference>
<dbReference type="GO" id="GO:0051301">
    <property type="term" value="P:cell division"/>
    <property type="evidence" value="ECO:0007669"/>
    <property type="project" value="UniProtKB-KW"/>
</dbReference>
<feature type="domain" description="Mur ligase central" evidence="11">
    <location>
        <begin position="112"/>
        <end position="304"/>
    </location>
</feature>
<feature type="domain" description="Mur ligase C-terminal" evidence="10">
    <location>
        <begin position="327"/>
        <end position="456"/>
    </location>
</feature>
<keyword evidence="1" id="KW-0436">Ligase</keyword>
<keyword evidence="5" id="KW-0133">Cell shape</keyword>
<keyword evidence="4" id="KW-0067">ATP-binding</keyword>
<feature type="domain" description="Mur ligase N-terminal catalytic" evidence="9">
    <location>
        <begin position="4"/>
        <end position="101"/>
    </location>
</feature>
<dbReference type="SUPFAM" id="SSF51984">
    <property type="entry name" value="MurCD N-terminal domain"/>
    <property type="match status" value="1"/>
</dbReference>
<dbReference type="AlphaFoldDB" id="A0A2M7V7D1"/>
<evidence type="ECO:0000256" key="1">
    <source>
        <dbReference type="ARBA" id="ARBA00022598"/>
    </source>
</evidence>
<protein>
    <recommendedName>
        <fullName evidence="14">UDP-N-acetylmuramate:L-alanyl-gamma-D-glutamyl-meso-diaminopimelate ligase</fullName>
    </recommendedName>
</protein>
<keyword evidence="6" id="KW-0573">Peptidoglycan synthesis</keyword>
<evidence type="ECO:0000256" key="2">
    <source>
        <dbReference type="ARBA" id="ARBA00022618"/>
    </source>
</evidence>